<evidence type="ECO:0000256" key="1">
    <source>
        <dbReference type="SAM" id="MobiDB-lite"/>
    </source>
</evidence>
<evidence type="ECO:0000256" key="2">
    <source>
        <dbReference type="SAM" id="SignalP"/>
    </source>
</evidence>
<evidence type="ECO:0000313" key="3">
    <source>
        <dbReference type="EMBL" id="GJD81138.1"/>
    </source>
</evidence>
<accession>A0AA37MF42</accession>
<proteinExistence type="predicted"/>
<dbReference type="RefSeq" id="WP_238306434.1">
    <property type="nucleotide sequence ID" value="NZ_BPQM01000128.1"/>
</dbReference>
<comment type="caution">
    <text evidence="3">The sequence shown here is derived from an EMBL/GenBank/DDBJ whole genome shotgun (WGS) entry which is preliminary data.</text>
</comment>
<feature type="signal peptide" evidence="2">
    <location>
        <begin position="1"/>
        <end position="24"/>
    </location>
</feature>
<keyword evidence="2" id="KW-0732">Signal</keyword>
<dbReference type="EMBL" id="BPQM01000128">
    <property type="protein sequence ID" value="GJD81138.1"/>
    <property type="molecule type" value="Genomic_DNA"/>
</dbReference>
<evidence type="ECO:0000313" key="4">
    <source>
        <dbReference type="Proteomes" id="UP001055108"/>
    </source>
</evidence>
<feature type="compositionally biased region" description="Polar residues" evidence="1">
    <location>
        <begin position="82"/>
        <end position="95"/>
    </location>
</feature>
<organism evidence="3 4">
    <name type="scientific">Methylobacterium gregans</name>
    <dbReference type="NCBI Taxonomy" id="374424"/>
    <lineage>
        <taxon>Bacteria</taxon>
        <taxon>Pseudomonadati</taxon>
        <taxon>Pseudomonadota</taxon>
        <taxon>Alphaproteobacteria</taxon>
        <taxon>Hyphomicrobiales</taxon>
        <taxon>Methylobacteriaceae</taxon>
        <taxon>Methylobacterium</taxon>
    </lineage>
</organism>
<feature type="chain" id="PRO_5041316065" evidence="2">
    <location>
        <begin position="25"/>
        <end position="193"/>
    </location>
</feature>
<reference evidence="3" key="1">
    <citation type="journal article" date="2016" name="Front. Microbiol.">
        <title>Genome Sequence of the Piezophilic, Mesophilic Sulfate-Reducing Bacterium Desulfovibrio indicus J2T.</title>
        <authorList>
            <person name="Cao J."/>
            <person name="Maignien L."/>
            <person name="Shao Z."/>
            <person name="Alain K."/>
            <person name="Jebbar M."/>
        </authorList>
    </citation>
    <scope>NUCLEOTIDE SEQUENCE</scope>
    <source>
        <strain evidence="3">NBRC 103626</strain>
    </source>
</reference>
<keyword evidence="4" id="KW-1185">Reference proteome</keyword>
<gene>
    <name evidence="3" type="ORF">NBEOAGPD_4383</name>
</gene>
<name>A0AA37MF42_9HYPH</name>
<feature type="region of interest" description="Disordered" evidence="1">
    <location>
        <begin position="65"/>
        <end position="137"/>
    </location>
</feature>
<protein>
    <submittedName>
        <fullName evidence="3">Uncharacterized protein</fullName>
    </submittedName>
</protein>
<dbReference type="Proteomes" id="UP001055108">
    <property type="component" value="Unassembled WGS sequence"/>
</dbReference>
<feature type="compositionally biased region" description="Low complexity" evidence="1">
    <location>
        <begin position="96"/>
        <end position="130"/>
    </location>
</feature>
<dbReference type="AlphaFoldDB" id="A0AA37MF42"/>
<sequence>MPVARMLRLAVSVCLLSHAAAAQSSDVSTPATGRPANLCQELVAFVRQPAAGTQATDTPARLATAVSAKNSADTSAKPAADTTPQNSSGQSGQITASGPGAAGPQGQSQNAAAPAGSTATSAGSARSGSSQLADTSKPSAKIVTQIEAAAQANDLSACRAAAQTMRRAGIVMPGPLLALAAMTPRLLEGAPAP</sequence>
<reference evidence="3" key="2">
    <citation type="submission" date="2021-08" db="EMBL/GenBank/DDBJ databases">
        <authorList>
            <person name="Tani A."/>
            <person name="Ola A."/>
            <person name="Ogura Y."/>
            <person name="Katsura K."/>
            <person name="Hayashi T."/>
        </authorList>
    </citation>
    <scope>NUCLEOTIDE SEQUENCE</scope>
    <source>
        <strain evidence="3">NBRC 103626</strain>
    </source>
</reference>